<accession>A0A2I0AGY7</accession>
<dbReference type="AlphaFoldDB" id="A0A2I0AGY7"/>
<name>A0A2I0AGY7_9ASPA</name>
<dbReference type="PANTHER" id="PTHR47926">
    <property type="entry name" value="PENTATRICOPEPTIDE REPEAT-CONTAINING PROTEIN"/>
    <property type="match status" value="1"/>
</dbReference>
<dbReference type="EMBL" id="KZ451982">
    <property type="protein sequence ID" value="PKA54812.1"/>
    <property type="molecule type" value="Genomic_DNA"/>
</dbReference>
<dbReference type="GO" id="GO:0016787">
    <property type="term" value="F:hydrolase activity"/>
    <property type="evidence" value="ECO:0007669"/>
    <property type="project" value="UniProtKB-KW"/>
</dbReference>
<dbReference type="InterPro" id="IPR011990">
    <property type="entry name" value="TPR-like_helical_dom_sf"/>
</dbReference>
<feature type="repeat" description="PPR" evidence="2">
    <location>
        <begin position="176"/>
        <end position="206"/>
    </location>
</feature>
<dbReference type="Proteomes" id="UP000236161">
    <property type="component" value="Unassembled WGS sequence"/>
</dbReference>
<feature type="repeat" description="PPR" evidence="2">
    <location>
        <begin position="75"/>
        <end position="109"/>
    </location>
</feature>
<dbReference type="FunFam" id="1.25.40.10:FF:000989">
    <property type="entry name" value="Pentatricopeptide repeat-containing protein At1g31430"/>
    <property type="match status" value="1"/>
</dbReference>
<dbReference type="InterPro" id="IPR046960">
    <property type="entry name" value="PPR_At4g14850-like_plant"/>
</dbReference>
<dbReference type="GO" id="GO:0009451">
    <property type="term" value="P:RNA modification"/>
    <property type="evidence" value="ECO:0007669"/>
    <property type="project" value="InterPro"/>
</dbReference>
<dbReference type="Pfam" id="PF13041">
    <property type="entry name" value="PPR_2"/>
    <property type="match status" value="2"/>
</dbReference>
<keyword evidence="3" id="KW-0378">Hydrolase</keyword>
<dbReference type="Pfam" id="PF01535">
    <property type="entry name" value="PPR"/>
    <property type="match status" value="3"/>
</dbReference>
<evidence type="ECO:0000313" key="4">
    <source>
        <dbReference type="Proteomes" id="UP000236161"/>
    </source>
</evidence>
<dbReference type="GO" id="GO:0003723">
    <property type="term" value="F:RNA binding"/>
    <property type="evidence" value="ECO:0007669"/>
    <property type="project" value="InterPro"/>
</dbReference>
<evidence type="ECO:0000256" key="2">
    <source>
        <dbReference type="PROSITE-ProRule" id="PRU00708"/>
    </source>
</evidence>
<dbReference type="Gene3D" id="1.25.40.10">
    <property type="entry name" value="Tetratricopeptide repeat domain"/>
    <property type="match status" value="2"/>
</dbReference>
<dbReference type="OrthoDB" id="21254at2759"/>
<gene>
    <name evidence="3" type="primary">PCMP-H28</name>
    <name evidence="3" type="ORF">AXF42_Ash000647</name>
</gene>
<sequence>MVESSIEMDAVTPIGVLVACAKTGNLDMGRRIHSLIVRRGFDANVYLGASLISMYAKGGALDYAWKLFDKMPDRNAVCWTAMISGYAHSNRFREAMDLFREMQASHVKSDDAAIASVLSSCARLGALDQGKYIHAYCDVNGMGLSLLVKNALIDMYSKCGDISRALVIFHELVNPDVFSWTAMISGLAMHGNSLGAIELFLEMEASCKIVPNEITFLAVLSACSHGGLVEEGKYYFDRMQTVYELLPRIEHYGCMVDLLGRANLLLEAEKFIEGMPIKPDVIIWRSLLFGCRANENIEMAESAAKRILELEPKKCGGHVMLSNAYAAASRWTDVHWVRRRMNDWSIQKQPGCSFIEVNGVVHEFLSADKMCYQAEIIHDLLSGINWNSADS</sequence>
<dbReference type="InterPro" id="IPR046848">
    <property type="entry name" value="E_motif"/>
</dbReference>
<dbReference type="EC" id="3.6.1.-" evidence="3"/>
<evidence type="ECO:0000256" key="1">
    <source>
        <dbReference type="ARBA" id="ARBA00022737"/>
    </source>
</evidence>
<proteinExistence type="predicted"/>
<dbReference type="NCBIfam" id="TIGR00756">
    <property type="entry name" value="PPR"/>
    <property type="match status" value="2"/>
</dbReference>
<evidence type="ECO:0000313" key="3">
    <source>
        <dbReference type="EMBL" id="PKA54812.1"/>
    </source>
</evidence>
<keyword evidence="4" id="KW-1185">Reference proteome</keyword>
<dbReference type="PROSITE" id="PS51375">
    <property type="entry name" value="PPR"/>
    <property type="match status" value="2"/>
</dbReference>
<dbReference type="Pfam" id="PF20431">
    <property type="entry name" value="E_motif"/>
    <property type="match status" value="1"/>
</dbReference>
<protein>
    <submittedName>
        <fullName evidence="3">Pentatricopeptide repeat-containing protein</fullName>
        <ecNumber evidence="3">3.6.1.-</ecNumber>
    </submittedName>
</protein>
<organism evidence="3 4">
    <name type="scientific">Apostasia shenzhenica</name>
    <dbReference type="NCBI Taxonomy" id="1088818"/>
    <lineage>
        <taxon>Eukaryota</taxon>
        <taxon>Viridiplantae</taxon>
        <taxon>Streptophyta</taxon>
        <taxon>Embryophyta</taxon>
        <taxon>Tracheophyta</taxon>
        <taxon>Spermatophyta</taxon>
        <taxon>Magnoliopsida</taxon>
        <taxon>Liliopsida</taxon>
        <taxon>Asparagales</taxon>
        <taxon>Orchidaceae</taxon>
        <taxon>Apostasioideae</taxon>
        <taxon>Apostasia</taxon>
    </lineage>
</organism>
<dbReference type="PANTHER" id="PTHR47926:SF345">
    <property type="entry name" value="(WILD MALAYSIAN BANANA) HYPOTHETICAL PROTEIN"/>
    <property type="match status" value="1"/>
</dbReference>
<dbReference type="FunFam" id="1.25.40.10:FF:000344">
    <property type="entry name" value="Pentatricopeptide repeat-containing protein"/>
    <property type="match status" value="1"/>
</dbReference>
<dbReference type="InterPro" id="IPR002885">
    <property type="entry name" value="PPR_rpt"/>
</dbReference>
<reference evidence="3 4" key="1">
    <citation type="journal article" date="2017" name="Nature">
        <title>The Apostasia genome and the evolution of orchids.</title>
        <authorList>
            <person name="Zhang G.Q."/>
            <person name="Liu K.W."/>
            <person name="Li Z."/>
            <person name="Lohaus R."/>
            <person name="Hsiao Y.Y."/>
            <person name="Niu S.C."/>
            <person name="Wang J.Y."/>
            <person name="Lin Y.C."/>
            <person name="Xu Q."/>
            <person name="Chen L.J."/>
            <person name="Yoshida K."/>
            <person name="Fujiwara S."/>
            <person name="Wang Z.W."/>
            <person name="Zhang Y.Q."/>
            <person name="Mitsuda N."/>
            <person name="Wang M."/>
            <person name="Liu G.H."/>
            <person name="Pecoraro L."/>
            <person name="Huang H.X."/>
            <person name="Xiao X.J."/>
            <person name="Lin M."/>
            <person name="Wu X.Y."/>
            <person name="Wu W.L."/>
            <person name="Chen Y.Y."/>
            <person name="Chang S.B."/>
            <person name="Sakamoto S."/>
            <person name="Ohme-Takagi M."/>
            <person name="Yagi M."/>
            <person name="Zeng S.J."/>
            <person name="Shen C.Y."/>
            <person name="Yeh C.M."/>
            <person name="Luo Y.B."/>
            <person name="Tsai W.C."/>
            <person name="Van de Peer Y."/>
            <person name="Liu Z.J."/>
        </authorList>
    </citation>
    <scope>NUCLEOTIDE SEQUENCE [LARGE SCALE GENOMIC DNA]</scope>
    <source>
        <strain evidence="4">cv. Shenzhen</strain>
        <tissue evidence="3">Stem</tissue>
    </source>
</reference>
<keyword evidence="1" id="KW-0677">Repeat</keyword>